<evidence type="ECO:0000313" key="5">
    <source>
        <dbReference type="Proteomes" id="UP000759131"/>
    </source>
</evidence>
<dbReference type="SUPFAM" id="SSF53474">
    <property type="entry name" value="alpha/beta-Hydrolases"/>
    <property type="match status" value="1"/>
</dbReference>
<name>A0A7R9LR61_9ACAR</name>
<dbReference type="Pfam" id="PF00135">
    <property type="entry name" value="COesterase"/>
    <property type="match status" value="1"/>
</dbReference>
<accession>A0A7R9LR61</accession>
<keyword evidence="5" id="KW-1185">Reference proteome</keyword>
<feature type="compositionally biased region" description="Polar residues" evidence="2">
    <location>
        <begin position="190"/>
        <end position="205"/>
    </location>
</feature>
<dbReference type="Gene3D" id="3.40.50.1820">
    <property type="entry name" value="alpha/beta hydrolase"/>
    <property type="match status" value="1"/>
</dbReference>
<feature type="region of interest" description="Disordered" evidence="2">
    <location>
        <begin position="69"/>
        <end position="102"/>
    </location>
</feature>
<dbReference type="InterPro" id="IPR002018">
    <property type="entry name" value="CarbesteraseB"/>
</dbReference>
<dbReference type="EMBL" id="CAJPIZ010036304">
    <property type="protein sequence ID" value="CAG2120940.1"/>
    <property type="molecule type" value="Genomic_DNA"/>
</dbReference>
<evidence type="ECO:0000256" key="2">
    <source>
        <dbReference type="SAM" id="MobiDB-lite"/>
    </source>
</evidence>
<reference evidence="4" key="1">
    <citation type="submission" date="2020-11" db="EMBL/GenBank/DDBJ databases">
        <authorList>
            <person name="Tran Van P."/>
        </authorList>
    </citation>
    <scope>NUCLEOTIDE SEQUENCE</scope>
</reference>
<dbReference type="AlphaFoldDB" id="A0A7R9LR61"/>
<evidence type="ECO:0000256" key="1">
    <source>
        <dbReference type="ARBA" id="ARBA00023180"/>
    </source>
</evidence>
<keyword evidence="1" id="KW-0325">Glycoprotein</keyword>
<evidence type="ECO:0000259" key="3">
    <source>
        <dbReference type="Pfam" id="PF00135"/>
    </source>
</evidence>
<proteinExistence type="predicted"/>
<evidence type="ECO:0000313" key="4">
    <source>
        <dbReference type="EMBL" id="CAD7646239.1"/>
    </source>
</evidence>
<organism evidence="4">
    <name type="scientific">Medioppia subpectinata</name>
    <dbReference type="NCBI Taxonomy" id="1979941"/>
    <lineage>
        <taxon>Eukaryota</taxon>
        <taxon>Metazoa</taxon>
        <taxon>Ecdysozoa</taxon>
        <taxon>Arthropoda</taxon>
        <taxon>Chelicerata</taxon>
        <taxon>Arachnida</taxon>
        <taxon>Acari</taxon>
        <taxon>Acariformes</taxon>
        <taxon>Sarcoptiformes</taxon>
        <taxon>Oribatida</taxon>
        <taxon>Brachypylina</taxon>
        <taxon>Oppioidea</taxon>
        <taxon>Oppiidae</taxon>
        <taxon>Medioppia</taxon>
    </lineage>
</organism>
<sequence>MGICHGSDLVFVSGAPFMYPMDGYTTRDMHFSAQVMKLWTNFAKYGRPDRVDVRALIDYYEDLNRGDNTQSVERISPDWPPPPTASGAMGWPSGAGPSTQSLQIRQPFPVGRQRSHSFSGPIHLPPYPPHYPIDTQYGTGFVNQYRDPNTGEPDWGRMRRPEQVNPGKGPLIEDLDRRSTGMGRYLAKQSRLTTGSGQLHLSGQQDRQRQY</sequence>
<gene>
    <name evidence="4" type="ORF">OSB1V03_LOCUS20886</name>
</gene>
<feature type="domain" description="Carboxylesterase type B" evidence="3">
    <location>
        <begin position="1"/>
        <end position="54"/>
    </location>
</feature>
<dbReference type="EMBL" id="OC890879">
    <property type="protein sequence ID" value="CAD7646239.1"/>
    <property type="molecule type" value="Genomic_DNA"/>
</dbReference>
<feature type="non-terminal residue" evidence="4">
    <location>
        <position position="1"/>
    </location>
</feature>
<dbReference type="InterPro" id="IPR029058">
    <property type="entry name" value="AB_hydrolase_fold"/>
</dbReference>
<feature type="region of interest" description="Disordered" evidence="2">
    <location>
        <begin position="144"/>
        <end position="211"/>
    </location>
</feature>
<dbReference type="OrthoDB" id="6515014at2759"/>
<dbReference type="Proteomes" id="UP000759131">
    <property type="component" value="Unassembled WGS sequence"/>
</dbReference>
<protein>
    <recommendedName>
        <fullName evidence="3">Carboxylesterase type B domain-containing protein</fullName>
    </recommendedName>
</protein>